<protein>
    <submittedName>
        <fullName evidence="1">Uncharacterized protein</fullName>
    </submittedName>
</protein>
<sequence length="22" mass="2559">MLGPCICYPMQQQPPTIQQPRE</sequence>
<reference evidence="1" key="1">
    <citation type="submission" date="2014-09" db="EMBL/GenBank/DDBJ databases">
        <authorList>
            <person name="Magalhaes I.L.F."/>
            <person name="Oliveira U."/>
            <person name="Santos F.R."/>
            <person name="Vidigal T.H.D.A."/>
            <person name="Brescovit A.D."/>
            <person name="Santos A.J."/>
        </authorList>
    </citation>
    <scope>NUCLEOTIDE SEQUENCE</scope>
    <source>
        <tissue evidence="1">Shoot tissue taken approximately 20 cm above the soil surface</tissue>
    </source>
</reference>
<name>A0A0A9GB69_ARUDO</name>
<accession>A0A0A9GB69</accession>
<evidence type="ECO:0000313" key="1">
    <source>
        <dbReference type="EMBL" id="JAE19791.1"/>
    </source>
</evidence>
<reference evidence="1" key="2">
    <citation type="journal article" date="2015" name="Data Brief">
        <title>Shoot transcriptome of the giant reed, Arundo donax.</title>
        <authorList>
            <person name="Barrero R.A."/>
            <person name="Guerrero F.D."/>
            <person name="Moolhuijzen P."/>
            <person name="Goolsby J.A."/>
            <person name="Tidwell J."/>
            <person name="Bellgard S.E."/>
            <person name="Bellgard M.I."/>
        </authorList>
    </citation>
    <scope>NUCLEOTIDE SEQUENCE</scope>
    <source>
        <tissue evidence="1">Shoot tissue taken approximately 20 cm above the soil surface</tissue>
    </source>
</reference>
<proteinExistence type="predicted"/>
<dbReference type="AlphaFoldDB" id="A0A0A9GB69"/>
<organism evidence="1">
    <name type="scientific">Arundo donax</name>
    <name type="common">Giant reed</name>
    <name type="synonym">Donax arundinaceus</name>
    <dbReference type="NCBI Taxonomy" id="35708"/>
    <lineage>
        <taxon>Eukaryota</taxon>
        <taxon>Viridiplantae</taxon>
        <taxon>Streptophyta</taxon>
        <taxon>Embryophyta</taxon>
        <taxon>Tracheophyta</taxon>
        <taxon>Spermatophyta</taxon>
        <taxon>Magnoliopsida</taxon>
        <taxon>Liliopsida</taxon>
        <taxon>Poales</taxon>
        <taxon>Poaceae</taxon>
        <taxon>PACMAD clade</taxon>
        <taxon>Arundinoideae</taxon>
        <taxon>Arundineae</taxon>
        <taxon>Arundo</taxon>
    </lineage>
</organism>
<dbReference type="EMBL" id="GBRH01178105">
    <property type="protein sequence ID" value="JAE19791.1"/>
    <property type="molecule type" value="Transcribed_RNA"/>
</dbReference>